<keyword evidence="4 5" id="KW-0472">Membrane</keyword>
<keyword evidence="3 5" id="KW-1133">Transmembrane helix</keyword>
<dbReference type="AlphaFoldDB" id="A0A949JZK5"/>
<feature type="transmembrane region" description="Helical" evidence="5">
    <location>
        <begin position="123"/>
        <end position="141"/>
    </location>
</feature>
<evidence type="ECO:0000313" key="6">
    <source>
        <dbReference type="EMBL" id="MBU9736602.1"/>
    </source>
</evidence>
<evidence type="ECO:0000256" key="3">
    <source>
        <dbReference type="ARBA" id="ARBA00022989"/>
    </source>
</evidence>
<feature type="transmembrane region" description="Helical" evidence="5">
    <location>
        <begin position="288"/>
        <end position="307"/>
    </location>
</feature>
<dbReference type="CDD" id="cd13963">
    <property type="entry name" value="PT_UbiA_2"/>
    <property type="match status" value="1"/>
</dbReference>
<keyword evidence="2 5" id="KW-0812">Transmembrane</keyword>
<accession>A0A949JZK5</accession>
<comment type="subcellular location">
    <subcellularLocation>
        <location evidence="1">Membrane</location>
        <topology evidence="1">Multi-pass membrane protein</topology>
    </subcellularLocation>
</comment>
<organism evidence="6 7">
    <name type="scientific">Diplocloster agilis</name>
    <dbReference type="NCBI Taxonomy" id="2850323"/>
    <lineage>
        <taxon>Bacteria</taxon>
        <taxon>Bacillati</taxon>
        <taxon>Bacillota</taxon>
        <taxon>Clostridia</taxon>
        <taxon>Lachnospirales</taxon>
        <taxon>Lachnospiraceae</taxon>
        <taxon>Diplocloster</taxon>
    </lineage>
</organism>
<evidence type="ECO:0000256" key="5">
    <source>
        <dbReference type="SAM" id="Phobius"/>
    </source>
</evidence>
<dbReference type="GO" id="GO:0016765">
    <property type="term" value="F:transferase activity, transferring alkyl or aryl (other than methyl) groups"/>
    <property type="evidence" value="ECO:0007669"/>
    <property type="project" value="InterPro"/>
</dbReference>
<sequence length="321" mass="37547">MLELWRRVRKLNQLKGYIKIARPDHWVKNAFIVPGVIIAELLTGKVLDSGVVIRFIWGFMATCFIASANYVINEWLDAKFDKYHPTKKNRPVVVSNIKFHWVMVEYALLIVLGVVCSIQVNRYFLYMELWLLLMGVLYNVRPIRTKDIPYIDVLSESLNNLIRLLIGWFIITEAYQPPSSVLVGYWMSGAFLMATKRYAEYRMIGDPEIAGKYRKSFQYYTEHSLLVSAFFYAMSATFFLGIFMLKYKIELLIAMPFVFGLFCFYLYLSFKEDSAVQKPEKLYKEKGLLVYIIILIVLIAVLMYSRIPAMDYFVETMLINV</sequence>
<evidence type="ECO:0000313" key="7">
    <source>
        <dbReference type="Proteomes" id="UP000712157"/>
    </source>
</evidence>
<reference evidence="6" key="1">
    <citation type="submission" date="2021-06" db="EMBL/GenBank/DDBJ databases">
        <title>Description of novel taxa of the family Lachnospiraceae.</title>
        <authorList>
            <person name="Chaplin A.V."/>
            <person name="Sokolova S.R."/>
            <person name="Pikina A.P."/>
            <person name="Korzhanova M."/>
            <person name="Belova V."/>
            <person name="Korostin D."/>
            <person name="Efimov B.A."/>
        </authorList>
    </citation>
    <scope>NUCLEOTIDE SEQUENCE</scope>
    <source>
        <strain evidence="6">ASD5720</strain>
    </source>
</reference>
<gene>
    <name evidence="6" type="ORF">KTH89_08630</name>
</gene>
<feature type="transmembrane region" description="Helical" evidence="5">
    <location>
        <begin position="51"/>
        <end position="72"/>
    </location>
</feature>
<dbReference type="Pfam" id="PF01040">
    <property type="entry name" value="UbiA"/>
    <property type="match status" value="1"/>
</dbReference>
<dbReference type="Proteomes" id="UP000712157">
    <property type="component" value="Unassembled WGS sequence"/>
</dbReference>
<dbReference type="EMBL" id="JAHQCW010000011">
    <property type="protein sequence ID" value="MBU9736602.1"/>
    <property type="molecule type" value="Genomic_DNA"/>
</dbReference>
<dbReference type="InterPro" id="IPR044878">
    <property type="entry name" value="UbiA_sf"/>
</dbReference>
<feature type="transmembrane region" description="Helical" evidence="5">
    <location>
        <begin position="99"/>
        <end position="116"/>
    </location>
</feature>
<feature type="transmembrane region" description="Helical" evidence="5">
    <location>
        <begin position="251"/>
        <end position="268"/>
    </location>
</feature>
<proteinExistence type="predicted"/>
<evidence type="ECO:0000256" key="2">
    <source>
        <dbReference type="ARBA" id="ARBA00022692"/>
    </source>
</evidence>
<name>A0A949JZK5_9FIRM</name>
<feature type="transmembrane region" description="Helical" evidence="5">
    <location>
        <begin position="224"/>
        <end position="245"/>
    </location>
</feature>
<keyword evidence="7" id="KW-1185">Reference proteome</keyword>
<comment type="caution">
    <text evidence="6">The sequence shown here is derived from an EMBL/GenBank/DDBJ whole genome shotgun (WGS) entry which is preliminary data.</text>
</comment>
<dbReference type="GO" id="GO:0016020">
    <property type="term" value="C:membrane"/>
    <property type="evidence" value="ECO:0007669"/>
    <property type="project" value="UniProtKB-SubCell"/>
</dbReference>
<dbReference type="InterPro" id="IPR000537">
    <property type="entry name" value="UbiA_prenyltransferase"/>
</dbReference>
<dbReference type="Gene3D" id="1.10.357.140">
    <property type="entry name" value="UbiA prenyltransferase"/>
    <property type="match status" value="1"/>
</dbReference>
<feature type="transmembrane region" description="Helical" evidence="5">
    <location>
        <begin position="161"/>
        <end position="187"/>
    </location>
</feature>
<protein>
    <submittedName>
        <fullName evidence="6">UbiA prenyltransferase family protein</fullName>
    </submittedName>
</protein>
<evidence type="ECO:0000256" key="4">
    <source>
        <dbReference type="ARBA" id="ARBA00023136"/>
    </source>
</evidence>
<evidence type="ECO:0000256" key="1">
    <source>
        <dbReference type="ARBA" id="ARBA00004141"/>
    </source>
</evidence>